<feature type="transmembrane region" description="Helical" evidence="1">
    <location>
        <begin position="55"/>
        <end position="73"/>
    </location>
</feature>
<dbReference type="Proteomes" id="UP001549139">
    <property type="component" value="Unassembled WGS sequence"/>
</dbReference>
<reference evidence="2 3" key="1">
    <citation type="submission" date="2024-06" db="EMBL/GenBank/DDBJ databases">
        <title>Sequencing the genomes of 1000 actinobacteria strains.</title>
        <authorList>
            <person name="Klenk H.-P."/>
        </authorList>
    </citation>
    <scope>NUCLEOTIDE SEQUENCE [LARGE SCALE GENOMIC DNA]</scope>
    <source>
        <strain evidence="2 3">DSM 44265</strain>
    </source>
</reference>
<proteinExistence type="predicted"/>
<keyword evidence="3" id="KW-1185">Reference proteome</keyword>
<organism evidence="2 3">
    <name type="scientific">Corynebacterium mucifaciens</name>
    <dbReference type="NCBI Taxonomy" id="57171"/>
    <lineage>
        <taxon>Bacteria</taxon>
        <taxon>Bacillati</taxon>
        <taxon>Actinomycetota</taxon>
        <taxon>Actinomycetes</taxon>
        <taxon>Mycobacteriales</taxon>
        <taxon>Corynebacteriaceae</taxon>
        <taxon>Corynebacterium</taxon>
    </lineage>
</organism>
<evidence type="ECO:0000313" key="3">
    <source>
        <dbReference type="Proteomes" id="UP001549139"/>
    </source>
</evidence>
<comment type="caution">
    <text evidence="2">The sequence shown here is derived from an EMBL/GenBank/DDBJ whole genome shotgun (WGS) entry which is preliminary data.</text>
</comment>
<keyword evidence="1" id="KW-1133">Transmembrane helix</keyword>
<keyword evidence="1" id="KW-0472">Membrane</keyword>
<feature type="transmembrane region" description="Helical" evidence="1">
    <location>
        <begin position="27"/>
        <end position="49"/>
    </location>
</feature>
<name>A0ABV2NXK3_9CORY</name>
<evidence type="ECO:0000256" key="1">
    <source>
        <dbReference type="SAM" id="Phobius"/>
    </source>
</evidence>
<keyword evidence="1" id="KW-0812">Transmembrane</keyword>
<sequence>MRSMVVPGSAIAGSGLLCTMANKATVLLMRIVSFALAAVFSLIAVAAVYTSLPGWAGTAAIVAAGLFLVLGFYEQYKAREEEVPELNGEQRATVQRMKAEGNIQLAVQQVQLWFRAATPEDAARIVREA</sequence>
<gene>
    <name evidence="2" type="ORF">JOF50_001046</name>
</gene>
<dbReference type="EMBL" id="JBEPNZ010000001">
    <property type="protein sequence ID" value="MET3944247.1"/>
    <property type="molecule type" value="Genomic_DNA"/>
</dbReference>
<accession>A0ABV2NXK3</accession>
<evidence type="ECO:0000313" key="2">
    <source>
        <dbReference type="EMBL" id="MET3944247.1"/>
    </source>
</evidence>
<protein>
    <submittedName>
        <fullName evidence="2">Membrane channel-forming protein YqfA (Hemolysin III family)</fullName>
    </submittedName>
</protein>